<reference evidence="2 3" key="1">
    <citation type="journal article" date="2012" name="J. Bacteriol.">
        <title>Draft Genome Sequences of Four Axenic Mycoplasma genitalium Strains Isolated from Denmark, Japan, and Australia.</title>
        <authorList>
            <person name="McGowin C.L."/>
            <person name="Ma L."/>
            <person name="Jensen J.S."/>
            <person name="Mancuso M.M."/>
            <person name="Hamasuna R."/>
            <person name="Adegboye D."/>
            <person name="Martin D.H."/>
        </authorList>
    </citation>
    <scope>NUCLEOTIDE SEQUENCE [LARGE SCALE GENOMIC DNA]</scope>
    <source>
        <strain evidence="2 3">M6320</strain>
    </source>
</reference>
<dbReference type="SUPFAM" id="SSF103657">
    <property type="entry name" value="BAR/IMD domain-like"/>
    <property type="match status" value="1"/>
</dbReference>
<accession>A0ABC7ZIJ3</accession>
<dbReference type="Gene3D" id="6.10.250.660">
    <property type="match status" value="1"/>
</dbReference>
<name>A0ABC7ZIJ3_MYCGT</name>
<evidence type="ECO:0000256" key="1">
    <source>
        <dbReference type="SAM" id="Coils"/>
    </source>
</evidence>
<gene>
    <name evidence="2" type="ORF">CM1_01255</name>
</gene>
<dbReference type="RefSeq" id="WP_014894428.1">
    <property type="nucleotide sequence ID" value="NC_018497.1"/>
</dbReference>
<dbReference type="AlphaFoldDB" id="A0ABC7ZIJ3"/>
<protein>
    <recommendedName>
        <fullName evidence="4">DivIVA domain-containing protein</fullName>
    </recommendedName>
</protein>
<feature type="coiled-coil region" evidence="1">
    <location>
        <begin position="94"/>
        <end position="121"/>
    </location>
</feature>
<dbReference type="InterPro" id="IPR027267">
    <property type="entry name" value="AH/BAR_dom_sf"/>
</dbReference>
<feature type="coiled-coil region" evidence="1">
    <location>
        <begin position="39"/>
        <end position="69"/>
    </location>
</feature>
<dbReference type="InterPro" id="IPR019933">
    <property type="entry name" value="DivIVA_domain"/>
</dbReference>
<dbReference type="EMBL" id="CP003772">
    <property type="protein sequence ID" value="AFQ04031.1"/>
    <property type="molecule type" value="Genomic_DNA"/>
</dbReference>
<sequence length="147" mass="17470">MDNKNPQKLITSELLANHRFNFAKDDKGGYDANEVDAFLDQLTKTLIHYEEMKNNEQELKNAYDKLFSDRDQILSRCAKLEADLNTFYENGYANKVLINRVQELEDKLEKLPDRYTEKLERIEKLLKKVIKHWTDGKDISNFEDEFF</sequence>
<dbReference type="KEGG" id="mgx:CM1_01255"/>
<dbReference type="NCBIfam" id="TIGR03544">
    <property type="entry name" value="DivI1A_domain"/>
    <property type="match status" value="1"/>
</dbReference>
<evidence type="ECO:0000313" key="2">
    <source>
        <dbReference type="EMBL" id="AFQ04031.1"/>
    </source>
</evidence>
<dbReference type="Proteomes" id="UP000005254">
    <property type="component" value="Chromosome"/>
</dbReference>
<evidence type="ECO:0008006" key="4">
    <source>
        <dbReference type="Google" id="ProtNLM"/>
    </source>
</evidence>
<keyword evidence="1" id="KW-0175">Coiled coil</keyword>
<organism evidence="2 3">
    <name type="scientific">Mycoplasmoides genitalium M6320</name>
    <dbReference type="NCBI Taxonomy" id="662945"/>
    <lineage>
        <taxon>Bacteria</taxon>
        <taxon>Bacillati</taxon>
        <taxon>Mycoplasmatota</taxon>
        <taxon>Mycoplasmoidales</taxon>
        <taxon>Mycoplasmoidaceae</taxon>
        <taxon>Mycoplasmoides</taxon>
    </lineage>
</organism>
<evidence type="ECO:0000313" key="3">
    <source>
        <dbReference type="Proteomes" id="UP000005254"/>
    </source>
</evidence>
<proteinExistence type="predicted"/>